<evidence type="ECO:0000313" key="2">
    <source>
        <dbReference type="Proteomes" id="UP000234641"/>
    </source>
</evidence>
<evidence type="ECO:0000313" key="1">
    <source>
        <dbReference type="EMBL" id="SMX82173.1"/>
    </source>
</evidence>
<proteinExistence type="predicted"/>
<dbReference type="Proteomes" id="UP000234641">
    <property type="component" value="Unassembled WGS sequence"/>
</dbReference>
<dbReference type="AlphaFoldDB" id="A0A2H1J426"/>
<gene>
    <name evidence="1" type="ORF">BLIN9172_01739</name>
</gene>
<accession>A0A2H1J426</accession>
<organism evidence="1 2">
    <name type="scientific">Brevibacterium linens ATCC 9172</name>
    <dbReference type="NCBI Taxonomy" id="1255617"/>
    <lineage>
        <taxon>Bacteria</taxon>
        <taxon>Bacillati</taxon>
        <taxon>Actinomycetota</taxon>
        <taxon>Actinomycetes</taxon>
        <taxon>Micrococcales</taxon>
        <taxon>Brevibacteriaceae</taxon>
        <taxon>Brevibacterium</taxon>
    </lineage>
</organism>
<reference evidence="1 2" key="1">
    <citation type="submission" date="2017-03" db="EMBL/GenBank/DDBJ databases">
        <authorList>
            <person name="Afonso C.L."/>
            <person name="Miller P.J."/>
            <person name="Scott M.A."/>
            <person name="Spackman E."/>
            <person name="Goraichik I."/>
            <person name="Dimitrov K.M."/>
            <person name="Suarez D.L."/>
            <person name="Swayne D.E."/>
        </authorList>
    </citation>
    <scope>NUCLEOTIDE SEQUENCE [LARGE SCALE GENOMIC DNA]</scope>
    <source>
        <strain evidence="1 2">ATCC 9172</strain>
    </source>
</reference>
<name>A0A2H1J426_BRELN</name>
<sequence>MIGLTQTLDIITASVVIVRGVETIDWSNPTEQTVKCFVYYESTGMESRSSGPGLVFAKQLTAVMEPIEFEAKATRFRWRGDLYTVQPPQIRDYNRKPLFQSVAMSAL</sequence>
<protein>
    <submittedName>
        <fullName evidence="1">Uncharacterized protein</fullName>
    </submittedName>
</protein>
<dbReference type="EMBL" id="FXYY01000008">
    <property type="protein sequence ID" value="SMX82173.1"/>
    <property type="molecule type" value="Genomic_DNA"/>
</dbReference>